<feature type="domain" description="Plastid lipid-associated protein/fibrillin conserved" evidence="1">
    <location>
        <begin position="2"/>
        <end position="191"/>
    </location>
</feature>
<gene>
    <name evidence="2" type="ORF">HCG48_02130</name>
</gene>
<sequence>MTSKVKLLAAIAGKHRGLLASDRDRREIQAAIADLENHNPNPTPTAATDLLAGDWRVLYTTSRDLLDLDRPPFVRLGQIYQSIRPQTSHLVNLVELHGLPYLDSIVSVSARFEPISDLRVQVTFERWIVGLQTAIGYQNPAQFIEKIEAGNEFGTIAVGIDRGDRDNWLDTTYLDEDLRIGRGSRGSLYILTKV</sequence>
<dbReference type="PANTHER" id="PTHR31906">
    <property type="entry name" value="PLASTID-LIPID-ASSOCIATED PROTEIN 4, CHLOROPLASTIC-RELATED"/>
    <property type="match status" value="1"/>
</dbReference>
<dbReference type="RefSeq" id="WP_168567684.1">
    <property type="nucleotide sequence ID" value="NZ_CP051167.1"/>
</dbReference>
<dbReference type="InterPro" id="IPR006843">
    <property type="entry name" value="PAP/fibrillin_dom"/>
</dbReference>
<dbReference type="KEGG" id="oxy:HCG48_02130"/>
<dbReference type="EMBL" id="CP051167">
    <property type="protein sequence ID" value="QIZ69527.1"/>
    <property type="molecule type" value="Genomic_DNA"/>
</dbReference>
<organism evidence="2 3">
    <name type="scientific">Oxynema aestuarii AP17</name>
    <dbReference type="NCBI Taxonomy" id="2064643"/>
    <lineage>
        <taxon>Bacteria</taxon>
        <taxon>Bacillati</taxon>
        <taxon>Cyanobacteriota</taxon>
        <taxon>Cyanophyceae</taxon>
        <taxon>Oscillatoriophycideae</taxon>
        <taxon>Oscillatoriales</taxon>
        <taxon>Oscillatoriaceae</taxon>
        <taxon>Oxynema</taxon>
        <taxon>Oxynema aestuarii</taxon>
    </lineage>
</organism>
<evidence type="ECO:0000259" key="1">
    <source>
        <dbReference type="Pfam" id="PF04755"/>
    </source>
</evidence>
<protein>
    <submittedName>
        <fullName evidence="2">Fibrillin</fullName>
    </submittedName>
</protein>
<keyword evidence="3" id="KW-1185">Reference proteome</keyword>
<dbReference type="AlphaFoldDB" id="A0A6H1TTQ2"/>
<reference evidence="2 3" key="1">
    <citation type="submission" date="2020-04" db="EMBL/GenBank/DDBJ databases">
        <authorList>
            <person name="Basu S."/>
            <person name="Maruthanayagam V."/>
            <person name="Chakraborty S."/>
            <person name="Pramanik A."/>
            <person name="Mukherjee J."/>
            <person name="Brink B."/>
        </authorList>
    </citation>
    <scope>NUCLEOTIDE SEQUENCE [LARGE SCALE GENOMIC DNA]</scope>
    <source>
        <strain evidence="2 3">AP17</strain>
    </source>
</reference>
<dbReference type="Pfam" id="PF04755">
    <property type="entry name" value="PAP_fibrillin"/>
    <property type="match status" value="1"/>
</dbReference>
<dbReference type="Proteomes" id="UP000500857">
    <property type="component" value="Chromosome"/>
</dbReference>
<evidence type="ECO:0000313" key="2">
    <source>
        <dbReference type="EMBL" id="QIZ69527.1"/>
    </source>
</evidence>
<proteinExistence type="predicted"/>
<name>A0A6H1TTQ2_9CYAN</name>
<evidence type="ECO:0000313" key="3">
    <source>
        <dbReference type="Proteomes" id="UP000500857"/>
    </source>
</evidence>
<dbReference type="InterPro" id="IPR039633">
    <property type="entry name" value="PAP"/>
</dbReference>
<accession>A0A6H1TTQ2</accession>